<dbReference type="PROSITE" id="PS51335">
    <property type="entry name" value="ELMO"/>
    <property type="match status" value="1"/>
</dbReference>
<reference evidence="2 3" key="1">
    <citation type="journal article" date="2017" name="BMC Genomics">
        <title>Whole-genome assembly of Babesia ovata and comparative genomics between closely related pathogens.</title>
        <authorList>
            <person name="Yamagishi J."/>
            <person name="Asada M."/>
            <person name="Hakimi H."/>
            <person name="Tanaka T.Q."/>
            <person name="Sugimoto C."/>
            <person name="Kawazu S."/>
        </authorList>
    </citation>
    <scope>NUCLEOTIDE SEQUENCE [LARGE SCALE GENOMIC DNA]</scope>
    <source>
        <strain evidence="2 3">Miyake</strain>
    </source>
</reference>
<gene>
    <name evidence="2" type="ORF">BOVATA_041890</name>
</gene>
<dbReference type="EMBL" id="BDSA01000006">
    <property type="protein sequence ID" value="GBE62696.1"/>
    <property type="molecule type" value="Genomic_DNA"/>
</dbReference>
<accession>A0A2H6KI82</accession>
<proteinExistence type="predicted"/>
<keyword evidence="3" id="KW-1185">Reference proteome</keyword>
<dbReference type="Pfam" id="PF04727">
    <property type="entry name" value="ELMO_CED12"/>
    <property type="match status" value="1"/>
</dbReference>
<dbReference type="GeneID" id="39876466"/>
<dbReference type="VEuPathDB" id="PiroplasmaDB:BOVATA_041890"/>
<organism evidence="2 3">
    <name type="scientific">Babesia ovata</name>
    <dbReference type="NCBI Taxonomy" id="189622"/>
    <lineage>
        <taxon>Eukaryota</taxon>
        <taxon>Sar</taxon>
        <taxon>Alveolata</taxon>
        <taxon>Apicomplexa</taxon>
        <taxon>Aconoidasida</taxon>
        <taxon>Piroplasmida</taxon>
        <taxon>Babesiidae</taxon>
        <taxon>Babesia</taxon>
    </lineage>
</organism>
<dbReference type="AlphaFoldDB" id="A0A2H6KI82"/>
<evidence type="ECO:0000259" key="1">
    <source>
        <dbReference type="PROSITE" id="PS51335"/>
    </source>
</evidence>
<dbReference type="PANTHER" id="PTHR12771:SF51">
    <property type="entry name" value="LD01482P"/>
    <property type="match status" value="1"/>
</dbReference>
<protein>
    <recommendedName>
        <fullName evidence="1">ELMO domain-containing protein</fullName>
    </recommendedName>
</protein>
<feature type="domain" description="ELMO" evidence="1">
    <location>
        <begin position="101"/>
        <end position="212"/>
    </location>
</feature>
<dbReference type="RefSeq" id="XP_028868939.1">
    <property type="nucleotide sequence ID" value="XM_029013106.1"/>
</dbReference>
<comment type="caution">
    <text evidence="2">The sequence shown here is derived from an EMBL/GenBank/DDBJ whole genome shotgun (WGS) entry which is preliminary data.</text>
</comment>
<dbReference type="PANTHER" id="PTHR12771">
    <property type="entry name" value="ENGULFMENT AND CELL MOTILITY"/>
    <property type="match status" value="1"/>
</dbReference>
<sequence>MTLVCLLFSIPGNSHPMTLLLNSALFKHTICHVVSLYGPEFGMCNPEAVVAFEDQYGELLVSMTGCRDHLTDALSQILKKNRDVSEMVSLAAIKVDQKNEEHCRLLHESWAALDDRPVPESFDVTKSVGKGDDNLSSWGDLGFQTPLTDFRMTGVLGLQSLHFVVTRYKKRSRETLQVSRSLQAWFPFALTSINVTAFPSNSGGKLSKKQLP</sequence>
<name>A0A2H6KI82_9APIC</name>
<dbReference type="OrthoDB" id="67155at2759"/>
<dbReference type="InterPro" id="IPR006816">
    <property type="entry name" value="ELMO_dom"/>
</dbReference>
<evidence type="ECO:0000313" key="2">
    <source>
        <dbReference type="EMBL" id="GBE62696.1"/>
    </source>
</evidence>
<evidence type="ECO:0000313" key="3">
    <source>
        <dbReference type="Proteomes" id="UP000236319"/>
    </source>
</evidence>
<dbReference type="Proteomes" id="UP000236319">
    <property type="component" value="Unassembled WGS sequence"/>
</dbReference>
<dbReference type="InterPro" id="IPR050868">
    <property type="entry name" value="ELMO_domain-containing"/>
</dbReference>